<organism evidence="1 2">
    <name type="scientific">Ureibacillus yapensis</name>
    <dbReference type="NCBI Taxonomy" id="2304605"/>
    <lineage>
        <taxon>Bacteria</taxon>
        <taxon>Bacillati</taxon>
        <taxon>Bacillota</taxon>
        <taxon>Bacilli</taxon>
        <taxon>Bacillales</taxon>
        <taxon>Caryophanaceae</taxon>
        <taxon>Ureibacillus</taxon>
    </lineage>
</organism>
<dbReference type="EMBL" id="QWEI01000006">
    <property type="protein sequence ID" value="RHW35805.1"/>
    <property type="molecule type" value="Genomic_DNA"/>
</dbReference>
<dbReference type="RefSeq" id="WP_118876624.1">
    <property type="nucleotide sequence ID" value="NZ_QWEI01000006.1"/>
</dbReference>
<proteinExistence type="predicted"/>
<reference evidence="1 2" key="1">
    <citation type="submission" date="2018-08" db="EMBL/GenBank/DDBJ databases">
        <title>Lysinibacillus sp. YLB-03 draft genome sequence.</title>
        <authorList>
            <person name="Yu L."/>
        </authorList>
    </citation>
    <scope>NUCLEOTIDE SEQUENCE [LARGE SCALE GENOMIC DNA]</scope>
    <source>
        <strain evidence="1 2">YLB-03</strain>
    </source>
</reference>
<dbReference type="OrthoDB" id="2452874at2"/>
<evidence type="ECO:0000313" key="2">
    <source>
        <dbReference type="Proteomes" id="UP000265692"/>
    </source>
</evidence>
<protein>
    <submittedName>
        <fullName evidence="1">Uncharacterized protein</fullName>
    </submittedName>
</protein>
<sequence>MGNIYSAQNVAAYFIYELNEQRTFINAASLQYLLTKVEEVWREQFGHSAFREKVWNFDIHGYIVKEVADTYEESGIHHLFLPAKDWFLQFGQFQLQYKTYSVPAFTNQEQDLINRIVNEYLEVFLSKAS</sequence>
<evidence type="ECO:0000313" key="1">
    <source>
        <dbReference type="EMBL" id="RHW35805.1"/>
    </source>
</evidence>
<dbReference type="AlphaFoldDB" id="A0A396S9J2"/>
<gene>
    <name evidence="1" type="ORF">D1B33_11930</name>
</gene>
<name>A0A396S9J2_9BACL</name>
<keyword evidence="2" id="KW-1185">Reference proteome</keyword>
<dbReference type="Proteomes" id="UP000265692">
    <property type="component" value="Unassembled WGS sequence"/>
</dbReference>
<accession>A0A396S9J2</accession>
<comment type="caution">
    <text evidence="1">The sequence shown here is derived from an EMBL/GenBank/DDBJ whole genome shotgun (WGS) entry which is preliminary data.</text>
</comment>